<comment type="caution">
    <text evidence="1">The sequence shown here is derived from an EMBL/GenBank/DDBJ whole genome shotgun (WGS) entry which is preliminary data.</text>
</comment>
<dbReference type="AlphaFoldDB" id="A0A3R6GBV8"/>
<dbReference type="GO" id="GO:0016740">
    <property type="term" value="F:transferase activity"/>
    <property type="evidence" value="ECO:0007669"/>
    <property type="project" value="UniProtKB-KW"/>
</dbReference>
<gene>
    <name evidence="1" type="ORF">DW782_12950</name>
</gene>
<keyword evidence="1" id="KW-0808">Transferase</keyword>
<evidence type="ECO:0000313" key="1">
    <source>
        <dbReference type="EMBL" id="RHD74128.1"/>
    </source>
</evidence>
<dbReference type="EMBL" id="QSJN01000007">
    <property type="protein sequence ID" value="RHD74128.1"/>
    <property type="molecule type" value="Genomic_DNA"/>
</dbReference>
<organism evidence="1 2">
    <name type="scientific">Parabacteroides distasonis</name>
    <dbReference type="NCBI Taxonomy" id="823"/>
    <lineage>
        <taxon>Bacteria</taxon>
        <taxon>Pseudomonadati</taxon>
        <taxon>Bacteroidota</taxon>
        <taxon>Bacteroidia</taxon>
        <taxon>Bacteroidales</taxon>
        <taxon>Tannerellaceae</taxon>
        <taxon>Parabacteroides</taxon>
    </lineage>
</organism>
<sequence>MYLVLISMLIIASYTAAVCIKQKGVLASISATFYRLEHKNWFMATTWLTAGLLMPAILEVSRPDTEFLAFLACAGMFLVGAAPNFKEDFEGDIHELGAICCIVGSQLWVMFNCPWCLLVWVAYVVYTIVMMTRHVSDSVIADFYRTKPMFWVEIAALLATYMSVFILI</sequence>
<dbReference type="Proteomes" id="UP000284660">
    <property type="component" value="Unassembled WGS sequence"/>
</dbReference>
<proteinExistence type="predicted"/>
<evidence type="ECO:0000313" key="2">
    <source>
        <dbReference type="Proteomes" id="UP000284660"/>
    </source>
</evidence>
<reference evidence="1 2" key="1">
    <citation type="submission" date="2018-08" db="EMBL/GenBank/DDBJ databases">
        <title>A genome reference for cultivated species of the human gut microbiota.</title>
        <authorList>
            <person name="Zou Y."/>
            <person name="Xue W."/>
            <person name="Luo G."/>
        </authorList>
    </citation>
    <scope>NUCLEOTIDE SEQUENCE [LARGE SCALE GENOMIC DNA]</scope>
    <source>
        <strain evidence="1 2">AM30-4</strain>
    </source>
</reference>
<protein>
    <submittedName>
        <fullName evidence="1">Glycosyl transferase</fullName>
    </submittedName>
</protein>
<accession>A0A3R6GBV8</accession>
<name>A0A3R6GBV8_PARDI</name>